<feature type="region of interest" description="Disordered" evidence="1">
    <location>
        <begin position="76"/>
        <end position="122"/>
    </location>
</feature>
<gene>
    <name evidence="4" type="ORF">MOP44_27305</name>
</gene>
<evidence type="ECO:0000313" key="5">
    <source>
        <dbReference type="Proteomes" id="UP001059380"/>
    </source>
</evidence>
<organism evidence="4 5">
    <name type="scientific">Occallatibacter riparius</name>
    <dbReference type="NCBI Taxonomy" id="1002689"/>
    <lineage>
        <taxon>Bacteria</taxon>
        <taxon>Pseudomonadati</taxon>
        <taxon>Acidobacteriota</taxon>
        <taxon>Terriglobia</taxon>
        <taxon>Terriglobales</taxon>
        <taxon>Acidobacteriaceae</taxon>
        <taxon>Occallatibacter</taxon>
    </lineage>
</organism>
<dbReference type="EMBL" id="CP093313">
    <property type="protein sequence ID" value="UWZ84241.1"/>
    <property type="molecule type" value="Genomic_DNA"/>
</dbReference>
<dbReference type="InterPro" id="IPR036680">
    <property type="entry name" value="SPOR-like_sf"/>
</dbReference>
<dbReference type="AlphaFoldDB" id="A0A9J7BNZ2"/>
<name>A0A9J7BNZ2_9BACT</name>
<accession>A0A9J7BNZ2</accession>
<reference evidence="4" key="1">
    <citation type="submission" date="2021-04" db="EMBL/GenBank/DDBJ databases">
        <title>Phylogenetic analysis of Acidobacteriaceae.</title>
        <authorList>
            <person name="Qiu L."/>
            <person name="Zhang Q."/>
        </authorList>
    </citation>
    <scope>NUCLEOTIDE SEQUENCE</scope>
    <source>
        <strain evidence="4">DSM 25168</strain>
    </source>
</reference>
<dbReference type="Proteomes" id="UP001059380">
    <property type="component" value="Chromosome"/>
</dbReference>
<proteinExistence type="predicted"/>
<dbReference type="SUPFAM" id="SSF110997">
    <property type="entry name" value="Sporulation related repeat"/>
    <property type="match status" value="1"/>
</dbReference>
<dbReference type="PROSITE" id="PS51724">
    <property type="entry name" value="SPOR"/>
    <property type="match status" value="1"/>
</dbReference>
<dbReference type="Gene3D" id="3.30.70.1070">
    <property type="entry name" value="Sporulation related repeat"/>
    <property type="match status" value="1"/>
</dbReference>
<dbReference type="InterPro" id="IPR052521">
    <property type="entry name" value="Cell_div_SPOR-domain"/>
</dbReference>
<feature type="compositionally biased region" description="Low complexity" evidence="1">
    <location>
        <begin position="94"/>
        <end position="122"/>
    </location>
</feature>
<evidence type="ECO:0000313" key="4">
    <source>
        <dbReference type="EMBL" id="UWZ84241.1"/>
    </source>
</evidence>
<protein>
    <submittedName>
        <fullName evidence="4">SPOR domain-containing protein</fullName>
    </submittedName>
</protein>
<dbReference type="RefSeq" id="WP_260793746.1">
    <property type="nucleotide sequence ID" value="NZ_CP093313.1"/>
</dbReference>
<dbReference type="GO" id="GO:0042834">
    <property type="term" value="F:peptidoglycan binding"/>
    <property type="evidence" value="ECO:0007669"/>
    <property type="project" value="InterPro"/>
</dbReference>
<dbReference type="GO" id="GO:0030428">
    <property type="term" value="C:cell septum"/>
    <property type="evidence" value="ECO:0007669"/>
    <property type="project" value="TreeGrafter"/>
</dbReference>
<dbReference type="GO" id="GO:0032153">
    <property type="term" value="C:cell division site"/>
    <property type="evidence" value="ECO:0007669"/>
    <property type="project" value="TreeGrafter"/>
</dbReference>
<feature type="domain" description="SPOR" evidence="3">
    <location>
        <begin position="158"/>
        <end position="233"/>
    </location>
</feature>
<dbReference type="PANTHER" id="PTHR38687:SF1">
    <property type="entry name" value="CELL DIVISION PROTEIN DEDD"/>
    <property type="match status" value="1"/>
</dbReference>
<dbReference type="InterPro" id="IPR007730">
    <property type="entry name" value="SPOR-like_dom"/>
</dbReference>
<dbReference type="PANTHER" id="PTHR38687">
    <property type="entry name" value="CELL DIVISION PROTEIN DEDD-RELATED"/>
    <property type="match status" value="1"/>
</dbReference>
<keyword evidence="2" id="KW-1133">Transmembrane helix</keyword>
<feature type="transmembrane region" description="Helical" evidence="2">
    <location>
        <begin position="27"/>
        <end position="48"/>
    </location>
</feature>
<sequence>MPSRFGGTAFEPMEEQARDKELTLGPAALIAMAFGLVALCALCFVWGYSTGHRAPIEAAASPAEPTGPSAAQLLAQAKPTANQASQQPHTDQTATPTDASAAAASEPSNAPSAVNAAYPAPASSPASSGDAAVVKTALPAQQSSSQASAASGQVQSALNQGSIWMVQIAAVSHSEDADVLVSALRKRGYVVSSRRDPADNLLHVQVGPFATHADASAMRQRLLNDGYNAIIEP</sequence>
<keyword evidence="5" id="KW-1185">Reference proteome</keyword>
<evidence type="ECO:0000256" key="2">
    <source>
        <dbReference type="SAM" id="Phobius"/>
    </source>
</evidence>
<dbReference type="KEGG" id="orp:MOP44_27305"/>
<feature type="compositionally biased region" description="Polar residues" evidence="1">
    <location>
        <begin position="79"/>
        <end position="93"/>
    </location>
</feature>
<dbReference type="Pfam" id="PF05036">
    <property type="entry name" value="SPOR"/>
    <property type="match status" value="1"/>
</dbReference>
<dbReference type="GO" id="GO:0032506">
    <property type="term" value="P:cytokinetic process"/>
    <property type="evidence" value="ECO:0007669"/>
    <property type="project" value="TreeGrafter"/>
</dbReference>
<keyword evidence="2" id="KW-0812">Transmembrane</keyword>
<evidence type="ECO:0000256" key="1">
    <source>
        <dbReference type="SAM" id="MobiDB-lite"/>
    </source>
</evidence>
<evidence type="ECO:0000259" key="3">
    <source>
        <dbReference type="PROSITE" id="PS51724"/>
    </source>
</evidence>
<keyword evidence="2" id="KW-0472">Membrane</keyword>